<dbReference type="EMBL" id="QNTQ01000002">
    <property type="protein sequence ID" value="RBI87125.1"/>
    <property type="molecule type" value="Genomic_DNA"/>
</dbReference>
<dbReference type="Gene3D" id="3.40.30.10">
    <property type="entry name" value="Glutaredoxin"/>
    <property type="match status" value="1"/>
</dbReference>
<organism evidence="2 3">
    <name type="scientific">Rhodosalinus halophilus</name>
    <dbReference type="NCBI Taxonomy" id="2259333"/>
    <lineage>
        <taxon>Bacteria</taxon>
        <taxon>Pseudomonadati</taxon>
        <taxon>Pseudomonadota</taxon>
        <taxon>Alphaproteobacteria</taxon>
        <taxon>Rhodobacterales</taxon>
        <taxon>Paracoccaceae</taxon>
        <taxon>Rhodosalinus</taxon>
    </lineage>
</organism>
<keyword evidence="1" id="KW-0732">Signal</keyword>
<gene>
    <name evidence="2" type="ORF">DRV85_03085</name>
</gene>
<sequence length="240" mass="25522">MCARRASTVVALTLAAGPAAALDLTEAERAAFRAEVRALLLEEPEIVARALSPAPSYAEEAARDTALLDRLAPKLFGDDADYREGPADAAPLVAFLPPACDGCADLIEDLRALVRENGATRLIVKDLPGADERQRTAAAFLSALLAEAGPAAWREARVALPELPDPGDPAALRRLSQVMGWPADRVLAAMTAQRTRARLQRTSELVEALGFDVAPSYVVDGTLIRGDVPVPLLARYLPAR</sequence>
<evidence type="ECO:0000313" key="3">
    <source>
        <dbReference type="Proteomes" id="UP000253370"/>
    </source>
</evidence>
<accession>A0A365UE84</accession>
<dbReference type="OrthoDB" id="7726503at2"/>
<evidence type="ECO:0000313" key="2">
    <source>
        <dbReference type="EMBL" id="RBI87125.1"/>
    </source>
</evidence>
<reference evidence="2 3" key="1">
    <citation type="submission" date="2018-07" db="EMBL/GenBank/DDBJ databases">
        <title>Rhodosalinus sp. strain E84T genomic sequence and assembly.</title>
        <authorList>
            <person name="Liu Z.-W."/>
            <person name="Lu D.-C."/>
        </authorList>
    </citation>
    <scope>NUCLEOTIDE SEQUENCE [LARGE SCALE GENOMIC DNA]</scope>
    <source>
        <strain evidence="2 3">E84</strain>
    </source>
</reference>
<feature type="signal peptide" evidence="1">
    <location>
        <begin position="1"/>
        <end position="21"/>
    </location>
</feature>
<dbReference type="SUPFAM" id="SSF52833">
    <property type="entry name" value="Thioredoxin-like"/>
    <property type="match status" value="1"/>
</dbReference>
<name>A0A365UE84_9RHOB</name>
<dbReference type="RefSeq" id="WP_113287973.1">
    <property type="nucleotide sequence ID" value="NZ_QNTQ01000002.1"/>
</dbReference>
<comment type="caution">
    <text evidence="2">The sequence shown here is derived from an EMBL/GenBank/DDBJ whole genome shotgun (WGS) entry which is preliminary data.</text>
</comment>
<keyword evidence="3" id="KW-1185">Reference proteome</keyword>
<dbReference type="Proteomes" id="UP000253370">
    <property type="component" value="Unassembled WGS sequence"/>
</dbReference>
<dbReference type="AlphaFoldDB" id="A0A365UE84"/>
<protein>
    <submittedName>
        <fullName evidence="2">Uncharacterized protein</fullName>
    </submittedName>
</protein>
<feature type="chain" id="PRO_5016793737" evidence="1">
    <location>
        <begin position="22"/>
        <end position="240"/>
    </location>
</feature>
<proteinExistence type="predicted"/>
<dbReference type="InterPro" id="IPR036249">
    <property type="entry name" value="Thioredoxin-like_sf"/>
</dbReference>
<evidence type="ECO:0000256" key="1">
    <source>
        <dbReference type="SAM" id="SignalP"/>
    </source>
</evidence>